<gene>
    <name evidence="1" type="ORF">H6G97_20290</name>
</gene>
<evidence type="ECO:0000313" key="1">
    <source>
        <dbReference type="EMBL" id="MBD2531807.1"/>
    </source>
</evidence>
<reference evidence="1 2" key="1">
    <citation type="journal article" date="2020" name="ISME J.">
        <title>Comparative genomics reveals insights into cyanobacterial evolution and habitat adaptation.</title>
        <authorList>
            <person name="Chen M.Y."/>
            <person name="Teng W.K."/>
            <person name="Zhao L."/>
            <person name="Hu C.X."/>
            <person name="Zhou Y.K."/>
            <person name="Han B.P."/>
            <person name="Song L.R."/>
            <person name="Shu W.S."/>
        </authorList>
    </citation>
    <scope>NUCLEOTIDE SEQUENCE [LARGE SCALE GENOMIC DNA]</scope>
    <source>
        <strain evidence="1 2">FACHB-838</strain>
    </source>
</reference>
<proteinExistence type="predicted"/>
<dbReference type="EMBL" id="JACJSI010000042">
    <property type="protein sequence ID" value="MBD2531807.1"/>
    <property type="molecule type" value="Genomic_DNA"/>
</dbReference>
<evidence type="ECO:0008006" key="3">
    <source>
        <dbReference type="Google" id="ProtNLM"/>
    </source>
</evidence>
<dbReference type="RefSeq" id="WP_190942478.1">
    <property type="nucleotide sequence ID" value="NZ_JACJSI010000042.1"/>
</dbReference>
<protein>
    <recommendedName>
        <fullName evidence="3">PEP-CTERM sorting domain-containing protein</fullName>
    </recommendedName>
</protein>
<name>A0ABR8DSK0_9NOSO</name>
<organism evidence="1 2">
    <name type="scientific">Nostoc flagelliforme FACHB-838</name>
    <dbReference type="NCBI Taxonomy" id="2692904"/>
    <lineage>
        <taxon>Bacteria</taxon>
        <taxon>Bacillati</taxon>
        <taxon>Cyanobacteriota</taxon>
        <taxon>Cyanophyceae</taxon>
        <taxon>Nostocales</taxon>
        <taxon>Nostocaceae</taxon>
        <taxon>Nostoc</taxon>
    </lineage>
</organism>
<dbReference type="Proteomes" id="UP000623440">
    <property type="component" value="Unassembled WGS sequence"/>
</dbReference>
<sequence>MAFNTLVLSSLLALQILPPLPSENSANRIDFFGDINENEGNVGFSSLDPSAPDYGHIEISKNSLGFNSSYYVTGREGSPEPFNQAVKSGSMTGINGYNNFSNYLTSNGIAFKDIGFGFSQKSDRSFTQTWNLGDDILGKDWYGSPDSTVEELIYKANPDNVDFSLFYQTTKIVDFSYSDIFVAADEGPTISFEDNNFFVFTNPVTARKEADLALLENSLADAFLSDVASLGGEVRVIWNSAGAPESFDFITTDKYGIQYFSIPGSIQAVAKPVPESSYIPGILVLGFIGGVCFRKNRKQNEPIVKLAGKICTGK</sequence>
<comment type="caution">
    <text evidence="1">The sequence shown here is derived from an EMBL/GenBank/DDBJ whole genome shotgun (WGS) entry which is preliminary data.</text>
</comment>
<accession>A0ABR8DSK0</accession>
<keyword evidence="2" id="KW-1185">Reference proteome</keyword>
<evidence type="ECO:0000313" key="2">
    <source>
        <dbReference type="Proteomes" id="UP000623440"/>
    </source>
</evidence>